<feature type="domain" description="PAS" evidence="2">
    <location>
        <begin position="441"/>
        <end position="485"/>
    </location>
</feature>
<dbReference type="STRING" id="321763.SAMN04488692_10323"/>
<dbReference type="GO" id="GO:0006355">
    <property type="term" value="P:regulation of DNA-templated transcription"/>
    <property type="evidence" value="ECO:0007669"/>
    <property type="project" value="InterPro"/>
</dbReference>
<dbReference type="NCBIfam" id="TIGR00254">
    <property type="entry name" value="GGDEF"/>
    <property type="match status" value="1"/>
</dbReference>
<protein>
    <submittedName>
        <fullName evidence="6">PAS domain S-box-containing protein/diguanylate cyclase (GGDEF) domain-containing protein</fullName>
    </submittedName>
</protein>
<sequence length="1004" mass="115738">MIFIIGGFVKSRILHYRSKREGSIIAKFAGEERKNLKFFVSSLPEGAALVNENLNIELANREWKEIFSEISQFVNFSPSGGPYPEMLKRAGCDRSRVERLAEKLRGVFEKDKKRASHEKLEEEIAFQFESEVRWYELRADRYNDELILILKSDITDLKKENKELKASKKEMETVLKSIKEGISVFNPDLTIKYANSIMKKWYSDNLPLAGKKCHDAFRNNDNPCSNCPVQRSLESGHVENGVISGTEDSDVDFLETFAYPIKDEETGEITGIVEFARDITERKKIERELKIREQQYRKIFEKVPVGIEIKDSEGKIIDVNDRLCEMTGYEEEELINNSFLEVLVADDCEGKTREDFERILAGRDNEKIIYSRKKSGERYYANVKETRIQLPDGGKGVLTMRSDLTDRLEAEKELREEKEKFQSLAETVPFGLYVYGQTFKYVNPALVEKTGYSSEELLNMNFWEIVSPEHQELVKKRGQSRIRGENLPSSYEFKMRKRDGSEFWVLFSGTRIIYEGEKCGIGTAIDITEQKETQKKLAIKEEHYRKIFETAPVGIMLEDSEGNILEVNDRLCEMTGYSEEELVGSSIFETVVTPELAEVAEVNLKKVLAGEKLEFEGYSRRKNGEKYYMHLHEAEVSLPEGGEGVLSIQLDMTELQKKEERLKFLSYHDRLTGLHNRAFMEEEMERLNSERQHPISLIYCDVNGLKIVNDTYGHDKGDKLLKKVAGALDEVTRHEDLVARWAGDEFVILLPQTDRETAEMVVKRIEKACEEADFDDIPVRLGIGIAIKEQMESSFEEIIKLADERMYRDKMKKSRDTENILLQNMRVSLIEKSAESKKHYLRMTGLALKLGEKINLTDEQLNALSLLVSLHDIGMVTISRDILKKSGNLTDEEWEEVKKHPERGYNIVSPTEEFASVAKNILSHHERWDGKGYPEGLEKKQIPFLSRLIAVIDAYEVMTSGRPYQDSMKREEALQEIEDCAGSQFDPELAGEFLEMMIDMKRRD</sequence>
<evidence type="ECO:0000256" key="1">
    <source>
        <dbReference type="SAM" id="Coils"/>
    </source>
</evidence>
<evidence type="ECO:0000259" key="5">
    <source>
        <dbReference type="PROSITE" id="PS51832"/>
    </source>
</evidence>
<dbReference type="Gene3D" id="3.30.450.20">
    <property type="entry name" value="PAS domain"/>
    <property type="match status" value="4"/>
</dbReference>
<evidence type="ECO:0000313" key="7">
    <source>
        <dbReference type="Proteomes" id="UP000199476"/>
    </source>
</evidence>
<dbReference type="InterPro" id="IPR000700">
    <property type="entry name" value="PAS-assoc_C"/>
</dbReference>
<dbReference type="Gene3D" id="1.10.3210.10">
    <property type="entry name" value="Hypothetical protein af1432"/>
    <property type="match status" value="1"/>
</dbReference>
<feature type="domain" description="PAS" evidence="2">
    <location>
        <begin position="540"/>
        <end position="611"/>
    </location>
</feature>
<dbReference type="PANTHER" id="PTHR44757">
    <property type="entry name" value="DIGUANYLATE CYCLASE DGCP"/>
    <property type="match status" value="1"/>
</dbReference>
<dbReference type="OrthoDB" id="9798833at2"/>
<feature type="domain" description="PAC" evidence="3">
    <location>
        <begin position="236"/>
        <end position="291"/>
    </location>
</feature>
<dbReference type="InterPro" id="IPR029787">
    <property type="entry name" value="Nucleotide_cyclase"/>
</dbReference>
<dbReference type="InterPro" id="IPR035965">
    <property type="entry name" value="PAS-like_dom_sf"/>
</dbReference>
<dbReference type="PROSITE" id="PS50112">
    <property type="entry name" value="PAS"/>
    <property type="match status" value="3"/>
</dbReference>
<feature type="domain" description="PAC" evidence="3">
    <location>
        <begin position="489"/>
        <end position="539"/>
    </location>
</feature>
<dbReference type="Pfam" id="PF08448">
    <property type="entry name" value="PAS_4"/>
    <property type="match status" value="1"/>
</dbReference>
<keyword evidence="1" id="KW-0175">Coiled coil</keyword>
<evidence type="ECO:0000259" key="2">
    <source>
        <dbReference type="PROSITE" id="PS50112"/>
    </source>
</evidence>
<dbReference type="Proteomes" id="UP000199476">
    <property type="component" value="Unassembled WGS sequence"/>
</dbReference>
<dbReference type="InterPro" id="IPR052155">
    <property type="entry name" value="Biofilm_reg_signaling"/>
</dbReference>
<feature type="domain" description="HD-GYP" evidence="5">
    <location>
        <begin position="814"/>
        <end position="1004"/>
    </location>
</feature>
<dbReference type="PANTHER" id="PTHR44757:SF2">
    <property type="entry name" value="BIOFILM ARCHITECTURE MAINTENANCE PROTEIN MBAA"/>
    <property type="match status" value="1"/>
</dbReference>
<dbReference type="InterPro" id="IPR000014">
    <property type="entry name" value="PAS"/>
</dbReference>
<evidence type="ECO:0000259" key="3">
    <source>
        <dbReference type="PROSITE" id="PS50113"/>
    </source>
</evidence>
<dbReference type="PROSITE" id="PS50113">
    <property type="entry name" value="PAC"/>
    <property type="match status" value="4"/>
</dbReference>
<accession>A0A1G9IPS9</accession>
<dbReference type="RefSeq" id="WP_143422994.1">
    <property type="nucleotide sequence ID" value="NZ_FNGO01000003.1"/>
</dbReference>
<evidence type="ECO:0000259" key="4">
    <source>
        <dbReference type="PROSITE" id="PS50887"/>
    </source>
</evidence>
<dbReference type="CDD" id="cd00130">
    <property type="entry name" value="PAS"/>
    <property type="match status" value="3"/>
</dbReference>
<feature type="domain" description="GGDEF" evidence="4">
    <location>
        <begin position="693"/>
        <end position="823"/>
    </location>
</feature>
<dbReference type="EMBL" id="FNGO01000003">
    <property type="protein sequence ID" value="SDL26953.1"/>
    <property type="molecule type" value="Genomic_DNA"/>
</dbReference>
<evidence type="ECO:0000313" key="6">
    <source>
        <dbReference type="EMBL" id="SDL26953.1"/>
    </source>
</evidence>
<dbReference type="AlphaFoldDB" id="A0A1G9IPS9"/>
<dbReference type="SUPFAM" id="SSF55785">
    <property type="entry name" value="PYP-like sensor domain (PAS domain)"/>
    <property type="match status" value="4"/>
</dbReference>
<feature type="domain" description="PAC" evidence="3">
    <location>
        <begin position="611"/>
        <end position="664"/>
    </location>
</feature>
<gene>
    <name evidence="6" type="ORF">SAMN04488692_10323</name>
</gene>
<dbReference type="SMART" id="SM00091">
    <property type="entry name" value="PAS"/>
    <property type="match status" value="5"/>
</dbReference>
<dbReference type="InterPro" id="IPR043128">
    <property type="entry name" value="Rev_trsase/Diguanyl_cyclase"/>
</dbReference>
<dbReference type="CDD" id="cd00077">
    <property type="entry name" value="HDc"/>
    <property type="match status" value="1"/>
</dbReference>
<feature type="coiled-coil region" evidence="1">
    <location>
        <begin position="147"/>
        <end position="177"/>
    </location>
</feature>
<dbReference type="Gene3D" id="3.30.70.270">
    <property type="match status" value="1"/>
</dbReference>
<dbReference type="CDD" id="cd01949">
    <property type="entry name" value="GGDEF"/>
    <property type="match status" value="1"/>
</dbReference>
<dbReference type="InterPro" id="IPR003607">
    <property type="entry name" value="HD/PDEase_dom"/>
</dbReference>
<feature type="domain" description="PAC" evidence="3">
    <location>
        <begin position="363"/>
        <end position="416"/>
    </location>
</feature>
<keyword evidence="7" id="KW-1185">Reference proteome</keyword>
<dbReference type="NCBIfam" id="TIGR00229">
    <property type="entry name" value="sensory_box"/>
    <property type="match status" value="3"/>
</dbReference>
<dbReference type="Pfam" id="PF13426">
    <property type="entry name" value="PAS_9"/>
    <property type="match status" value="1"/>
</dbReference>
<dbReference type="Pfam" id="PF00990">
    <property type="entry name" value="GGDEF"/>
    <property type="match status" value="1"/>
</dbReference>
<proteinExistence type="predicted"/>
<dbReference type="InterPro" id="IPR001610">
    <property type="entry name" value="PAC"/>
</dbReference>
<name>A0A1G9IPS9_9FIRM</name>
<dbReference type="SMART" id="SM00086">
    <property type="entry name" value="PAC"/>
    <property type="match status" value="3"/>
</dbReference>
<dbReference type="SMART" id="SM00267">
    <property type="entry name" value="GGDEF"/>
    <property type="match status" value="1"/>
</dbReference>
<dbReference type="InterPro" id="IPR000160">
    <property type="entry name" value="GGDEF_dom"/>
</dbReference>
<feature type="domain" description="PAS" evidence="2">
    <location>
        <begin position="292"/>
        <end position="363"/>
    </location>
</feature>
<dbReference type="PROSITE" id="PS51832">
    <property type="entry name" value="HD_GYP"/>
    <property type="match status" value="1"/>
</dbReference>
<organism evidence="6 7">
    <name type="scientific">Halarsenatibacter silvermanii</name>
    <dbReference type="NCBI Taxonomy" id="321763"/>
    <lineage>
        <taxon>Bacteria</taxon>
        <taxon>Bacillati</taxon>
        <taxon>Bacillota</taxon>
        <taxon>Clostridia</taxon>
        <taxon>Halanaerobiales</taxon>
        <taxon>Halarsenatibacteraceae</taxon>
        <taxon>Halarsenatibacter</taxon>
    </lineage>
</organism>
<reference evidence="6 7" key="1">
    <citation type="submission" date="2016-10" db="EMBL/GenBank/DDBJ databases">
        <authorList>
            <person name="de Groot N.N."/>
        </authorList>
    </citation>
    <scope>NUCLEOTIDE SEQUENCE [LARGE SCALE GENOMIC DNA]</scope>
    <source>
        <strain evidence="6 7">SLAS-1</strain>
    </source>
</reference>
<dbReference type="SUPFAM" id="SSF55073">
    <property type="entry name" value="Nucleotide cyclase"/>
    <property type="match status" value="1"/>
</dbReference>
<dbReference type="InterPro" id="IPR013656">
    <property type="entry name" value="PAS_4"/>
</dbReference>
<dbReference type="SUPFAM" id="SSF109604">
    <property type="entry name" value="HD-domain/PDEase-like"/>
    <property type="match status" value="1"/>
</dbReference>
<dbReference type="PROSITE" id="PS50887">
    <property type="entry name" value="GGDEF"/>
    <property type="match status" value="1"/>
</dbReference>
<dbReference type="InterPro" id="IPR013767">
    <property type="entry name" value="PAS_fold"/>
</dbReference>
<dbReference type="Pfam" id="PF13487">
    <property type="entry name" value="HD_5"/>
    <property type="match status" value="1"/>
</dbReference>
<dbReference type="Pfam" id="PF00989">
    <property type="entry name" value="PAS"/>
    <property type="match status" value="2"/>
</dbReference>
<dbReference type="InterPro" id="IPR037522">
    <property type="entry name" value="HD_GYP_dom"/>
</dbReference>